<comment type="caution">
    <text evidence="9">The sequence shown here is derived from an EMBL/GenBank/DDBJ whole genome shotgun (WGS) entry which is preliminary data.</text>
</comment>
<feature type="transmembrane region" description="Helical" evidence="7">
    <location>
        <begin position="73"/>
        <end position="92"/>
    </location>
</feature>
<organism evidence="9 11">
    <name type="scientific">Cucumis melo var. makuwa</name>
    <name type="common">Oriental melon</name>
    <dbReference type="NCBI Taxonomy" id="1194695"/>
    <lineage>
        <taxon>Eukaryota</taxon>
        <taxon>Viridiplantae</taxon>
        <taxon>Streptophyta</taxon>
        <taxon>Embryophyta</taxon>
        <taxon>Tracheophyta</taxon>
        <taxon>Spermatophyta</taxon>
        <taxon>Magnoliopsida</taxon>
        <taxon>eudicotyledons</taxon>
        <taxon>Gunneridae</taxon>
        <taxon>Pentapetalae</taxon>
        <taxon>rosids</taxon>
        <taxon>fabids</taxon>
        <taxon>Cucurbitales</taxon>
        <taxon>Cucurbitaceae</taxon>
        <taxon>Benincaseae</taxon>
        <taxon>Cucumis</taxon>
    </lineage>
</organism>
<gene>
    <name evidence="9" type="ORF">E5676_scaffold577G00450</name>
    <name evidence="8" type="ORF">E6C27_scaffold70G00440</name>
</gene>
<proteinExistence type="inferred from homology"/>
<feature type="transmembrane region" description="Helical" evidence="7">
    <location>
        <begin position="176"/>
        <end position="196"/>
    </location>
</feature>
<accession>A0A5D3DK80</accession>
<dbReference type="GO" id="GO:0007029">
    <property type="term" value="P:endoplasmic reticulum organization"/>
    <property type="evidence" value="ECO:0007669"/>
    <property type="project" value="InterPro"/>
</dbReference>
<dbReference type="Proteomes" id="UP000321393">
    <property type="component" value="Unassembled WGS sequence"/>
</dbReference>
<dbReference type="Proteomes" id="UP000321947">
    <property type="component" value="Unassembled WGS sequence"/>
</dbReference>
<dbReference type="STRING" id="1194695.A0A5D3DK80"/>
<evidence type="ECO:0000313" key="11">
    <source>
        <dbReference type="Proteomes" id="UP000321947"/>
    </source>
</evidence>
<sequence>MWTFHLSKLTTPIVGQWVQVKRSEFSDCPFPAKKMSQRKSAAGRPSGTDGSDFSYRMVVDSRYQKVAKGKSRFHTLILAQIVIQLCGVAYLFILTSKKETPDKLAISSAITGFFSLFIGELGQRHSRTSFLKVYVIASSLSLLLLLVDVSQGNYTFESIGDLSNWQTKQLELFEMIRISLGALLQIFAISTVISLVGNMSPPKRAS</sequence>
<keyword evidence="4" id="KW-0256">Endoplasmic reticulum</keyword>
<dbReference type="AlphaFoldDB" id="A0A5D3DK80"/>
<evidence type="ECO:0000256" key="4">
    <source>
        <dbReference type="ARBA" id="ARBA00022824"/>
    </source>
</evidence>
<feature type="transmembrane region" description="Helical" evidence="7">
    <location>
        <begin position="104"/>
        <end position="121"/>
    </location>
</feature>
<dbReference type="PANTHER" id="PTHR20955">
    <property type="entry name" value="PROTEIN JAGUNAL HOMOLOG 1"/>
    <property type="match status" value="1"/>
</dbReference>
<reference evidence="10 11" key="1">
    <citation type="submission" date="2019-08" db="EMBL/GenBank/DDBJ databases">
        <title>Draft genome sequences of two oriental melons (Cucumis melo L. var makuwa).</title>
        <authorList>
            <person name="Kwon S.-Y."/>
        </authorList>
    </citation>
    <scope>NUCLEOTIDE SEQUENCE [LARGE SCALE GENOMIC DNA]</scope>
    <source>
        <strain evidence="11">cv. Chang Bougi</strain>
        <strain evidence="10">cv. SW 3</strain>
        <tissue evidence="9">Leaf</tissue>
    </source>
</reference>
<dbReference type="EMBL" id="SSTD01004414">
    <property type="protein sequence ID" value="TYK23679.1"/>
    <property type="molecule type" value="Genomic_DNA"/>
</dbReference>
<evidence type="ECO:0000256" key="6">
    <source>
        <dbReference type="ARBA" id="ARBA00023136"/>
    </source>
</evidence>
<evidence type="ECO:0000313" key="8">
    <source>
        <dbReference type="EMBL" id="KAA0067675.1"/>
    </source>
</evidence>
<evidence type="ECO:0000313" key="9">
    <source>
        <dbReference type="EMBL" id="TYK23679.1"/>
    </source>
</evidence>
<dbReference type="GO" id="GO:0016192">
    <property type="term" value="P:vesicle-mediated transport"/>
    <property type="evidence" value="ECO:0007669"/>
    <property type="project" value="TreeGrafter"/>
</dbReference>
<dbReference type="EMBL" id="SSTE01000472">
    <property type="protein sequence ID" value="KAA0067675.1"/>
    <property type="molecule type" value="Genomic_DNA"/>
</dbReference>
<comment type="subcellular location">
    <subcellularLocation>
        <location evidence="1">Endoplasmic reticulum membrane</location>
        <topology evidence="1">Multi-pass membrane protein</topology>
    </subcellularLocation>
</comment>
<protein>
    <submittedName>
        <fullName evidence="9">Protein jagunal-like protein 1-like isoform X1</fullName>
    </submittedName>
</protein>
<dbReference type="GO" id="GO:0005789">
    <property type="term" value="C:endoplasmic reticulum membrane"/>
    <property type="evidence" value="ECO:0007669"/>
    <property type="project" value="UniProtKB-SubCell"/>
</dbReference>
<keyword evidence="5 7" id="KW-1133">Transmembrane helix</keyword>
<evidence type="ECO:0000256" key="7">
    <source>
        <dbReference type="SAM" id="Phobius"/>
    </source>
</evidence>
<evidence type="ECO:0000256" key="3">
    <source>
        <dbReference type="ARBA" id="ARBA00022692"/>
    </source>
</evidence>
<keyword evidence="6 7" id="KW-0472">Membrane</keyword>
<dbReference type="PANTHER" id="PTHR20955:SF1">
    <property type="entry name" value="PROTEIN JAGUNAL HOMOLOG 1"/>
    <property type="match status" value="1"/>
</dbReference>
<dbReference type="OrthoDB" id="1915239at2759"/>
<name>A0A5D3DK80_CUCMM</name>
<comment type="similarity">
    <text evidence="2">Belongs to the jagunal family.</text>
</comment>
<evidence type="ECO:0000256" key="5">
    <source>
        <dbReference type="ARBA" id="ARBA00022989"/>
    </source>
</evidence>
<dbReference type="Pfam" id="PF07086">
    <property type="entry name" value="Jagunal"/>
    <property type="match status" value="1"/>
</dbReference>
<dbReference type="InterPro" id="IPR009787">
    <property type="entry name" value="Jagunal"/>
</dbReference>
<evidence type="ECO:0000256" key="2">
    <source>
        <dbReference type="ARBA" id="ARBA00008462"/>
    </source>
</evidence>
<evidence type="ECO:0000256" key="1">
    <source>
        <dbReference type="ARBA" id="ARBA00004477"/>
    </source>
</evidence>
<feature type="transmembrane region" description="Helical" evidence="7">
    <location>
        <begin position="133"/>
        <end position="156"/>
    </location>
</feature>
<keyword evidence="3 7" id="KW-0812">Transmembrane</keyword>
<evidence type="ECO:0000313" key="10">
    <source>
        <dbReference type="Proteomes" id="UP000321393"/>
    </source>
</evidence>